<dbReference type="Gene3D" id="1.10.10.1690">
    <property type="entry name" value="Uncharacterised CRISPR-associated protein family, UPF0236"/>
    <property type="match status" value="1"/>
</dbReference>
<evidence type="ECO:0000313" key="3">
    <source>
        <dbReference type="EMBL" id="BBD73333.1"/>
    </source>
</evidence>
<dbReference type="Proteomes" id="UP000276741">
    <property type="component" value="Chromosome"/>
</dbReference>
<accession>A0A348B581</accession>
<keyword evidence="4" id="KW-1185">Reference proteome</keyword>
<evidence type="ECO:0000259" key="1">
    <source>
        <dbReference type="Pfam" id="PF09651"/>
    </source>
</evidence>
<dbReference type="KEGG" id="sacd:HS1genome_1722"/>
<dbReference type="InterPro" id="IPR013442">
    <property type="entry name" value="SSO1393-like"/>
</dbReference>
<gene>
    <name evidence="3" type="ORF">HS1genome_1722</name>
</gene>
<reference evidence="4" key="1">
    <citation type="submission" date="2018-04" db="EMBL/GenBank/DDBJ databases">
        <title>Complete genome sequence of Sulfodiicoccus acidiphilus strain HS-1.</title>
        <authorList>
            <person name="Sakai H.D."/>
            <person name="Kurosawa N."/>
        </authorList>
    </citation>
    <scope>NUCLEOTIDE SEQUENCE [LARGE SCALE GENOMIC DNA]</scope>
    <source>
        <strain evidence="4">HS-1</strain>
    </source>
</reference>
<dbReference type="NCBIfam" id="TIGR02619">
    <property type="entry name" value="putative CRISPR-associated protein, APE2256 family"/>
    <property type="match status" value="1"/>
</dbReference>
<dbReference type="AlphaFoldDB" id="A0A348B581"/>
<proteinExistence type="predicted"/>
<organism evidence="3 4">
    <name type="scientific">Sulfodiicoccus acidiphilus</name>
    <dbReference type="NCBI Taxonomy" id="1670455"/>
    <lineage>
        <taxon>Archaea</taxon>
        <taxon>Thermoproteota</taxon>
        <taxon>Thermoprotei</taxon>
        <taxon>Sulfolobales</taxon>
        <taxon>Sulfolobaceae</taxon>
        <taxon>Sulfodiicoccus</taxon>
    </lineage>
</organism>
<feature type="domain" description="CRISPR system ring nuclease SSO1393-like" evidence="1">
    <location>
        <begin position="11"/>
        <end position="122"/>
    </location>
</feature>
<dbReference type="Pfam" id="PF22165">
    <property type="entry name" value="WHD_SSO1393"/>
    <property type="match status" value="1"/>
</dbReference>
<dbReference type="Gene3D" id="3.40.50.10770">
    <property type="entry name" value="Hypothetical protein VC1899 like domain (Restriction endonuclease-like)"/>
    <property type="match status" value="1"/>
</dbReference>
<sequence length="242" mass="27620">MKLFKQSGKEVLAFLYTTNTWNSRLAGEVIREYLKGEGIETELATVSTISSEESFYTGVVDLFDKVIYKVLKFKERGYEVYINVTAGLKPETIFLSLAGLLAGADVLYYKYQEFDGIVALPAPPITIRQNYLEWLVKFASSGYTLSESKVEELGVPAKLLEARGLAEKKGEDAYRVKEWVRKMIGIYLPKEFTNKSYRVVVEGEGEKEFGDETEAYEFMESKRREGRKVRVEVPDKVYFLGI</sequence>
<dbReference type="Pfam" id="PF09651">
    <property type="entry name" value="Cas_APE2256"/>
    <property type="match status" value="1"/>
</dbReference>
<dbReference type="EMBL" id="AP018553">
    <property type="protein sequence ID" value="BBD73333.1"/>
    <property type="molecule type" value="Genomic_DNA"/>
</dbReference>
<evidence type="ECO:0000259" key="2">
    <source>
        <dbReference type="Pfam" id="PF22165"/>
    </source>
</evidence>
<dbReference type="InterPro" id="IPR054041">
    <property type="entry name" value="WHD_SSO1393"/>
</dbReference>
<name>A0A348B581_9CREN</name>
<protein>
    <submittedName>
        <fullName evidence="3">Uncharacterized protein</fullName>
    </submittedName>
</protein>
<feature type="domain" description="SSO1393-like winged-helix" evidence="2">
    <location>
        <begin position="129"/>
        <end position="187"/>
    </location>
</feature>
<evidence type="ECO:0000313" key="4">
    <source>
        <dbReference type="Proteomes" id="UP000276741"/>
    </source>
</evidence>